<dbReference type="Pfam" id="PF21021">
    <property type="entry name" value="FAF1"/>
    <property type="match status" value="2"/>
</dbReference>
<dbReference type="GO" id="GO:0043130">
    <property type="term" value="F:ubiquitin binding"/>
    <property type="evidence" value="ECO:0007669"/>
    <property type="project" value="TreeGrafter"/>
</dbReference>
<dbReference type="Proteomes" id="UP000037510">
    <property type="component" value="Unassembled WGS sequence"/>
</dbReference>
<reference evidence="3 4" key="1">
    <citation type="journal article" date="2015" name="Genome Biol. Evol.">
        <title>The genome of winter moth (Operophtera brumata) provides a genomic perspective on sexual dimorphism and phenology.</title>
        <authorList>
            <person name="Derks M.F."/>
            <person name="Smit S."/>
            <person name="Salis L."/>
            <person name="Schijlen E."/>
            <person name="Bossers A."/>
            <person name="Mateman C."/>
            <person name="Pijl A.S."/>
            <person name="de Ridder D."/>
            <person name="Groenen M.A."/>
            <person name="Visser M.E."/>
            <person name="Megens H.J."/>
        </authorList>
    </citation>
    <scope>NUCLEOTIDE SEQUENCE [LARGE SCALE GENOMIC DNA]</scope>
    <source>
        <strain evidence="3">WM2013NL</strain>
        <tissue evidence="3">Head and thorax</tissue>
    </source>
</reference>
<dbReference type="CDD" id="cd17039">
    <property type="entry name" value="Ubl_ubiquitin_like"/>
    <property type="match status" value="1"/>
</dbReference>
<dbReference type="SUPFAM" id="SSF54236">
    <property type="entry name" value="Ubiquitin-like"/>
    <property type="match status" value="2"/>
</dbReference>
<dbReference type="GO" id="GO:0036503">
    <property type="term" value="P:ERAD pathway"/>
    <property type="evidence" value="ECO:0007669"/>
    <property type="project" value="TreeGrafter"/>
</dbReference>
<protein>
    <submittedName>
        <fullName evidence="3">Fas associated factor 1</fullName>
    </submittedName>
</protein>
<accession>A0A0L7LRQ7</accession>
<dbReference type="GO" id="GO:0005634">
    <property type="term" value="C:nucleus"/>
    <property type="evidence" value="ECO:0007669"/>
    <property type="project" value="TreeGrafter"/>
</dbReference>
<dbReference type="PANTHER" id="PTHR23322:SF96">
    <property type="entry name" value="FAS-ASSOCIATED FACTOR 1"/>
    <property type="match status" value="1"/>
</dbReference>
<dbReference type="GO" id="GO:0005783">
    <property type="term" value="C:endoplasmic reticulum"/>
    <property type="evidence" value="ECO:0007669"/>
    <property type="project" value="TreeGrafter"/>
</dbReference>
<feature type="domain" description="Fas-associated factor 1/2-like UAS" evidence="2">
    <location>
        <begin position="249"/>
        <end position="283"/>
    </location>
</feature>
<feature type="domain" description="Fas-associated factor 1/2-like UAS" evidence="2">
    <location>
        <begin position="360"/>
        <end position="407"/>
    </location>
</feature>
<evidence type="ECO:0000313" key="3">
    <source>
        <dbReference type="EMBL" id="KOB77891.1"/>
    </source>
</evidence>
<dbReference type="PANTHER" id="PTHR23322">
    <property type="entry name" value="FAS-ASSOCIATED PROTEIN"/>
    <property type="match status" value="1"/>
</dbReference>
<evidence type="ECO:0000256" key="1">
    <source>
        <dbReference type="SAM" id="MobiDB-lite"/>
    </source>
</evidence>
<name>A0A0L7LRQ7_OPEBR</name>
<dbReference type="EMBL" id="JTDY01000288">
    <property type="protein sequence ID" value="KOB77891.1"/>
    <property type="molecule type" value="Genomic_DNA"/>
</dbReference>
<dbReference type="InterPro" id="IPR049483">
    <property type="entry name" value="FAF1_2-like_UAS"/>
</dbReference>
<feature type="region of interest" description="Disordered" evidence="1">
    <location>
        <begin position="419"/>
        <end position="440"/>
    </location>
</feature>
<dbReference type="Gene3D" id="3.40.30.10">
    <property type="entry name" value="Glutaredoxin"/>
    <property type="match status" value="1"/>
</dbReference>
<organism evidence="3 4">
    <name type="scientific">Operophtera brumata</name>
    <name type="common">Winter moth</name>
    <name type="synonym">Phalaena brumata</name>
    <dbReference type="NCBI Taxonomy" id="104452"/>
    <lineage>
        <taxon>Eukaryota</taxon>
        <taxon>Metazoa</taxon>
        <taxon>Ecdysozoa</taxon>
        <taxon>Arthropoda</taxon>
        <taxon>Hexapoda</taxon>
        <taxon>Insecta</taxon>
        <taxon>Pterygota</taxon>
        <taxon>Neoptera</taxon>
        <taxon>Endopterygota</taxon>
        <taxon>Lepidoptera</taxon>
        <taxon>Glossata</taxon>
        <taxon>Ditrysia</taxon>
        <taxon>Geometroidea</taxon>
        <taxon>Geometridae</taxon>
        <taxon>Larentiinae</taxon>
        <taxon>Operophtera</taxon>
    </lineage>
</organism>
<dbReference type="InterPro" id="IPR050730">
    <property type="entry name" value="UBX_domain-protein"/>
</dbReference>
<feature type="region of interest" description="Disordered" evidence="1">
    <location>
        <begin position="460"/>
        <end position="507"/>
    </location>
</feature>
<dbReference type="AlphaFoldDB" id="A0A0L7LRQ7"/>
<comment type="caution">
    <text evidence="3">The sequence shown here is derived from an EMBL/GenBank/DDBJ whole genome shotgun (WGS) entry which is preliminary data.</text>
</comment>
<evidence type="ECO:0000259" key="2">
    <source>
        <dbReference type="Pfam" id="PF21021"/>
    </source>
</evidence>
<dbReference type="STRING" id="104452.A0A0L7LRQ7"/>
<dbReference type="InterPro" id="IPR029071">
    <property type="entry name" value="Ubiquitin-like_domsf"/>
</dbReference>
<sequence length="507" mass="57917">MKRYVACRSADSRYQDWEGRAPHRVQPSAAWGSSATRCCGSRRPTKSCWTTKRLTATYTLNVKYDEKDYTLQFPGTKTVREVKNDIYSLTDIPARHQVTIYTLHVKHETDYTVQFPGTKTVREVKNDIYSLTDIPARHQVTIYTLHVKHETDYTVQFPGTKTVREVKNDIYSLTDIPARHQVWTGWPTVQGLDDTVLAMVGLDSPQHKLTIIIESSDSENSSAEETEEQPDAFIAEDDMFDETLGCVEFAQRFRARYGPNTPHFFEGTLQDAVMESCHKPAQEVSVVIPRQAWSRAALPRALRTQHAALRGHSAGRRHGVPVTSPPRNESCLEYTYTTSNQSCPTCSAHNFSAVTWCCRHWRLTSLLSSIASVLGPVASMTIRSIPVDRLPALVIIMQVRSNTELYSAWDRFAHQRAEDAKVERERDARQQVKREQDEAYQRSLEVDRAKEEVKQQILKEKNQEIERAAVPPEPEEDAKDVARIRVRLPPPQDANLERRFHPTNTLQ</sequence>
<keyword evidence="4" id="KW-1185">Reference proteome</keyword>
<feature type="non-terminal residue" evidence="3">
    <location>
        <position position="507"/>
    </location>
</feature>
<proteinExistence type="predicted"/>
<gene>
    <name evidence="3" type="ORF">OBRU01_03304</name>
</gene>
<evidence type="ECO:0000313" key="4">
    <source>
        <dbReference type="Proteomes" id="UP000037510"/>
    </source>
</evidence>
<dbReference type="Gene3D" id="3.10.20.90">
    <property type="entry name" value="Phosphatidylinositol 3-kinase Catalytic Subunit, Chain A, domain 1"/>
    <property type="match status" value="2"/>
</dbReference>